<dbReference type="Proteomes" id="UP000078529">
    <property type="component" value="Unassembled WGS sequence"/>
</dbReference>
<proteinExistence type="predicted"/>
<evidence type="ECO:0000313" key="1">
    <source>
        <dbReference type="EMBL" id="KTR07471.1"/>
    </source>
</evidence>
<protein>
    <submittedName>
        <fullName evidence="1">Uncharacterized protein</fullName>
    </submittedName>
</protein>
<comment type="caution">
    <text evidence="1">The sequence shown here is derived from an EMBL/GenBank/DDBJ whole genome shotgun (WGS) entry which is preliminary data.</text>
</comment>
<sequence>MLSSRLGRPPMISKRHSSLRLPQEMISSIVRPQPTHHPLAASSTQIWTQGEETEADAADMGAKMGAGFQACK</sequence>
<dbReference type="AlphaFoldDB" id="A0A175RVH6"/>
<gene>
    <name evidence="1" type="ORF">NS365_04050</name>
</gene>
<organism evidence="1 2">
    <name type="scientific">Aureimonas ureilytica</name>
    <dbReference type="NCBI Taxonomy" id="401562"/>
    <lineage>
        <taxon>Bacteria</taxon>
        <taxon>Pseudomonadati</taxon>
        <taxon>Pseudomonadota</taxon>
        <taxon>Alphaproteobacteria</taxon>
        <taxon>Hyphomicrobiales</taxon>
        <taxon>Aurantimonadaceae</taxon>
        <taxon>Aureimonas</taxon>
    </lineage>
</organism>
<accession>A0A175RVH6</accession>
<reference evidence="1 2" key="1">
    <citation type="journal article" date="2016" name="Front. Microbiol.">
        <title>Genomic Resource of Rice Seed Associated Bacteria.</title>
        <authorList>
            <person name="Midha S."/>
            <person name="Bansal K."/>
            <person name="Sharma S."/>
            <person name="Kumar N."/>
            <person name="Patil P.P."/>
            <person name="Chaudhry V."/>
            <person name="Patil P.B."/>
        </authorList>
    </citation>
    <scope>NUCLEOTIDE SEQUENCE [LARGE SCALE GENOMIC DNA]</scope>
    <source>
        <strain evidence="1 2">NS365</strain>
    </source>
</reference>
<name>A0A175RVH6_9HYPH</name>
<dbReference type="EMBL" id="LDQA01000010">
    <property type="protein sequence ID" value="KTR07471.1"/>
    <property type="molecule type" value="Genomic_DNA"/>
</dbReference>
<evidence type="ECO:0000313" key="2">
    <source>
        <dbReference type="Proteomes" id="UP000078529"/>
    </source>
</evidence>
<keyword evidence="2" id="KW-1185">Reference proteome</keyword>